<dbReference type="InterPro" id="IPR001680">
    <property type="entry name" value="WD40_rpt"/>
</dbReference>
<dbReference type="AlphaFoldDB" id="K1WIH8"/>
<dbReference type="SUPFAM" id="SSF50978">
    <property type="entry name" value="WD40 repeat-like"/>
    <property type="match status" value="1"/>
</dbReference>
<proteinExistence type="inferred from homology"/>
<keyword evidence="4" id="KW-0677">Repeat</keyword>
<dbReference type="KEGG" id="mbe:MBM_09865"/>
<dbReference type="Gene3D" id="2.130.10.10">
    <property type="entry name" value="YVTN repeat-like/Quinoprotein amine dehydrogenase"/>
    <property type="match status" value="2"/>
</dbReference>
<dbReference type="InterPro" id="IPR015943">
    <property type="entry name" value="WD40/YVTN_repeat-like_dom_sf"/>
</dbReference>
<comment type="similarity">
    <text evidence="2 6">Belongs to the WD repeat IPI3/WDR18 family.</text>
</comment>
<reference evidence="7 8" key="1">
    <citation type="journal article" date="2012" name="BMC Genomics">
        <title>Sequencing the genome of Marssonina brunnea reveals fungus-poplar co-evolution.</title>
        <authorList>
            <person name="Zhu S."/>
            <person name="Cao Y.-Z."/>
            <person name="Jiang C."/>
            <person name="Tan B.-Y."/>
            <person name="Wang Z."/>
            <person name="Feng S."/>
            <person name="Zhang L."/>
            <person name="Su X.-H."/>
            <person name="Brejova B."/>
            <person name="Vinar T."/>
            <person name="Xu M."/>
            <person name="Wang M.-X."/>
            <person name="Zhang S.-G."/>
            <person name="Huang M.-R."/>
            <person name="Wu R."/>
            <person name="Zhou Y."/>
        </authorList>
    </citation>
    <scope>NUCLEOTIDE SEQUENCE [LARGE SCALE GENOMIC DNA]</scope>
    <source>
        <strain evidence="7 8">MB_m1</strain>
    </source>
</reference>
<dbReference type="eggNOG" id="KOG0646">
    <property type="taxonomic scope" value="Eukaryota"/>
</dbReference>
<dbReference type="GO" id="GO:0120330">
    <property type="term" value="C:rixosome complex"/>
    <property type="evidence" value="ECO:0007669"/>
    <property type="project" value="UniProtKB-UniRule"/>
</dbReference>
<evidence type="ECO:0000313" key="7">
    <source>
        <dbReference type="EMBL" id="EKD12002.1"/>
    </source>
</evidence>
<dbReference type="EMBL" id="JH921471">
    <property type="protein sequence ID" value="EKD12002.1"/>
    <property type="molecule type" value="Genomic_DNA"/>
</dbReference>
<feature type="repeat" description="WD" evidence="5">
    <location>
        <begin position="172"/>
        <end position="216"/>
    </location>
</feature>
<evidence type="ECO:0000256" key="1">
    <source>
        <dbReference type="ARBA" id="ARBA00002355"/>
    </source>
</evidence>
<comment type="subunit">
    <text evidence="6">Component of the RIX1 complex, composed of IPI1, RIX1/IPI2 and IPI3 in a 1:2:2 stoichiometry. The complex interacts (via RIX1) with MDN1 (via its hexameric AAA ATPase ring) and the pre-60S ribosome particles.</text>
</comment>
<dbReference type="Pfam" id="PF00400">
    <property type="entry name" value="WD40"/>
    <property type="match status" value="3"/>
</dbReference>
<dbReference type="HOGENOM" id="CLU_025946_0_0_1"/>
<keyword evidence="8" id="KW-1185">Reference proteome</keyword>
<dbReference type="InterPro" id="IPR036322">
    <property type="entry name" value="WD40_repeat_dom_sf"/>
</dbReference>
<keyword evidence="3 5" id="KW-0853">WD repeat</keyword>
<dbReference type="OMA" id="VTNLHML"/>
<dbReference type="GO" id="GO:0006261">
    <property type="term" value="P:DNA-templated DNA replication"/>
    <property type="evidence" value="ECO:0007669"/>
    <property type="project" value="TreeGrafter"/>
</dbReference>
<dbReference type="PROSITE" id="PS50082">
    <property type="entry name" value="WD_REPEATS_2"/>
    <property type="match status" value="1"/>
</dbReference>
<keyword evidence="6" id="KW-0698">rRNA processing</keyword>
<dbReference type="Proteomes" id="UP000006753">
    <property type="component" value="Unassembled WGS sequence"/>
</dbReference>
<dbReference type="STRING" id="1072389.K1WIH8"/>
<accession>K1WIH8</accession>
<dbReference type="GO" id="GO:0005656">
    <property type="term" value="C:nuclear pre-replicative complex"/>
    <property type="evidence" value="ECO:0007669"/>
    <property type="project" value="TreeGrafter"/>
</dbReference>
<keyword evidence="6" id="KW-0539">Nucleus</keyword>
<comment type="function">
    <text evidence="1 6">Component of the RIX1 complex required for processing of ITS2 sequences from 35S pre-rRNA.</text>
</comment>
<evidence type="ECO:0000256" key="4">
    <source>
        <dbReference type="ARBA" id="ARBA00022737"/>
    </source>
</evidence>
<name>K1WIH8_MARBU</name>
<dbReference type="InterPro" id="IPR045227">
    <property type="entry name" value="WDR18/Ipi3/RID3"/>
</dbReference>
<evidence type="ECO:0000256" key="6">
    <source>
        <dbReference type="RuleBase" id="RU369067"/>
    </source>
</evidence>
<dbReference type="PANTHER" id="PTHR18763:SF0">
    <property type="entry name" value="WD REPEAT-CONTAINING PROTEIN 18"/>
    <property type="match status" value="1"/>
</dbReference>
<dbReference type="FunFam" id="2.130.10.10:FF:000929">
    <property type="entry name" value="Ribosomal assembly complex component Ipi3"/>
    <property type="match status" value="1"/>
</dbReference>
<evidence type="ECO:0000256" key="2">
    <source>
        <dbReference type="ARBA" id="ARBA00010143"/>
    </source>
</evidence>
<dbReference type="OrthoDB" id="756370at2759"/>
<sequence length="567" mass="60613">MPAEGFLTSVLAQPRSATTAIARDVGIYAHDLHPIAAITAAFKKSSTQVNGLAANATHIFAAQADKAAVHVYAREKGTQEALIAFPERIHSLTLLGDGVVVVGTAEGRAILWEVCTGRQVSTPTSHLQPISCLAGNLAHLITGSDDSNIHVWSVPHLLAMSPSETFEPLRTLANHRAAITNLVVGHSASRTNICVSASRDKTVIVWDYLSGDLLRTFLLASTPLCLALDPCDRAVFIGFENASVQLVEFSPAESTRNQLYDHSLQSTPVQVTQSPWTPPPAESGPVLCLGLSYDGTCLLSGHESGKIFQWDTPRRAFTAELADLNAPVTNLLMQPVFPLKKHTKPIFVVKPKLGESSYVYTAQLLGSLHGAGACGASHEGVPSDVLEKAILGFSGPASQVSTSRGDERLATENDALWKIVNEQRALQKKTWEKYTTLKSGGVASNSNLASWAFGQMFVSHVDPTDFWQRNVSALSALPAAGIVCKSRGGMSMIPVAARSENLSTPFETAIVLEVVPTRGHGTACCEPHKPKVFENGSNEANLAIEAAKECVAGHAPKAMANSRRRIR</sequence>
<evidence type="ECO:0000256" key="3">
    <source>
        <dbReference type="ARBA" id="ARBA00022574"/>
    </source>
</evidence>
<dbReference type="PANTHER" id="PTHR18763">
    <property type="entry name" value="WD-REPEAT PROTEIN 18"/>
    <property type="match status" value="1"/>
</dbReference>
<protein>
    <recommendedName>
        <fullName evidence="6">Pre-rRNA-processing protein IPI3</fullName>
    </recommendedName>
</protein>
<comment type="subcellular location">
    <subcellularLocation>
        <location evidence="6">Nucleus</location>
    </subcellularLocation>
</comment>
<organism evidence="7 8">
    <name type="scientific">Marssonina brunnea f. sp. multigermtubi (strain MB_m1)</name>
    <name type="common">Marssonina leaf spot fungus</name>
    <dbReference type="NCBI Taxonomy" id="1072389"/>
    <lineage>
        <taxon>Eukaryota</taxon>
        <taxon>Fungi</taxon>
        <taxon>Dikarya</taxon>
        <taxon>Ascomycota</taxon>
        <taxon>Pezizomycotina</taxon>
        <taxon>Leotiomycetes</taxon>
        <taxon>Helotiales</taxon>
        <taxon>Drepanopezizaceae</taxon>
        <taxon>Drepanopeziza</taxon>
    </lineage>
</organism>
<evidence type="ECO:0000313" key="8">
    <source>
        <dbReference type="Proteomes" id="UP000006753"/>
    </source>
</evidence>
<dbReference type="SMART" id="SM00320">
    <property type="entry name" value="WD40"/>
    <property type="match status" value="4"/>
</dbReference>
<evidence type="ECO:0000256" key="5">
    <source>
        <dbReference type="PROSITE-ProRule" id="PRU00221"/>
    </source>
</evidence>
<dbReference type="InParanoid" id="K1WIH8"/>
<dbReference type="GO" id="GO:0006364">
    <property type="term" value="P:rRNA processing"/>
    <property type="evidence" value="ECO:0007669"/>
    <property type="project" value="UniProtKB-UniRule"/>
</dbReference>
<gene>
    <name evidence="7" type="ORF">MBM_09865</name>
</gene>